<dbReference type="PANTHER" id="PTHR10655:SF17">
    <property type="entry name" value="LYSOPHOSPHOLIPASE-LIKE PROTEIN 1"/>
    <property type="match status" value="1"/>
</dbReference>
<keyword evidence="2 4" id="KW-0378">Hydrolase</keyword>
<protein>
    <submittedName>
        <fullName evidence="4">Alpha/beta fold hydrolase</fullName>
    </submittedName>
</protein>
<feature type="domain" description="Phospholipase/carboxylesterase/thioesterase" evidence="3">
    <location>
        <begin position="10"/>
        <end position="222"/>
    </location>
</feature>
<dbReference type="InterPro" id="IPR050565">
    <property type="entry name" value="LYPA1-2/EST-like"/>
</dbReference>
<gene>
    <name evidence="4" type="ORF">FAZ21_16160</name>
</gene>
<dbReference type="RefSeq" id="WP_136774481.1">
    <property type="nucleotide sequence ID" value="NZ_CP156074.1"/>
</dbReference>
<dbReference type="SUPFAM" id="SSF53474">
    <property type="entry name" value="alpha/beta-Hydrolases"/>
    <property type="match status" value="1"/>
</dbReference>
<evidence type="ECO:0000313" key="5">
    <source>
        <dbReference type="Proteomes" id="UP000310016"/>
    </source>
</evidence>
<dbReference type="EMBL" id="SUMF01000026">
    <property type="protein sequence ID" value="TJZ67770.1"/>
    <property type="molecule type" value="Genomic_DNA"/>
</dbReference>
<evidence type="ECO:0000313" key="4">
    <source>
        <dbReference type="EMBL" id="TJZ67770.1"/>
    </source>
</evidence>
<accession>A0A4U0PJ61</accession>
<dbReference type="OrthoDB" id="9801763at2"/>
<comment type="caution">
    <text evidence="4">The sequence shown here is derived from an EMBL/GenBank/DDBJ whole genome shotgun (WGS) entry which is preliminary data.</text>
</comment>
<dbReference type="InterPro" id="IPR029058">
    <property type="entry name" value="AB_hydrolase_fold"/>
</dbReference>
<organism evidence="4 5">
    <name type="scientific">Chitiniphilus eburneus</name>
    <dbReference type="NCBI Taxonomy" id="2571148"/>
    <lineage>
        <taxon>Bacteria</taxon>
        <taxon>Pseudomonadati</taxon>
        <taxon>Pseudomonadota</taxon>
        <taxon>Betaproteobacteria</taxon>
        <taxon>Neisseriales</taxon>
        <taxon>Chitinibacteraceae</taxon>
        <taxon>Chitiniphilus</taxon>
    </lineage>
</organism>
<dbReference type="AlphaFoldDB" id="A0A4U0PJ61"/>
<dbReference type="InterPro" id="IPR003140">
    <property type="entry name" value="PLipase/COase/thioEstase"/>
</dbReference>
<dbReference type="Proteomes" id="UP000310016">
    <property type="component" value="Unassembled WGS sequence"/>
</dbReference>
<evidence type="ECO:0000259" key="3">
    <source>
        <dbReference type="Pfam" id="PF02230"/>
    </source>
</evidence>
<sequence length="225" mass="24350">MSQNELLPCVEIETGATPVASVIWLHGLGADGNDFAPVVPELGLPDSLPIRFVFPHAPYMPITCNNGYVMRAWYDILYFDSIDRHADEAGVAQSVDLVRDLIARENERGIPTERIVLAGFSQGGAIAYTAGLLHPERLAGIVALSTYLPVPRLIETERSAANGQTPVFAGHGTADPVVPLALGQAAQQRLTELGHPLEWHTYPMQHSVCLPEIAQIGAFLQRVLA</sequence>
<comment type="similarity">
    <text evidence="1">Belongs to the AB hydrolase superfamily. AB hydrolase 2 family.</text>
</comment>
<evidence type="ECO:0000256" key="1">
    <source>
        <dbReference type="ARBA" id="ARBA00006499"/>
    </source>
</evidence>
<reference evidence="4 5" key="1">
    <citation type="submission" date="2019-04" db="EMBL/GenBank/DDBJ databases">
        <title>Chitiniphilus eburnea sp. nov., a novel chitinolytic bacterium isolated from aquaculture sludge.</title>
        <authorList>
            <person name="Sheng M."/>
        </authorList>
    </citation>
    <scope>NUCLEOTIDE SEQUENCE [LARGE SCALE GENOMIC DNA]</scope>
    <source>
        <strain evidence="4 5">HX-2-15</strain>
    </source>
</reference>
<dbReference type="Pfam" id="PF02230">
    <property type="entry name" value="Abhydrolase_2"/>
    <property type="match status" value="1"/>
</dbReference>
<dbReference type="PANTHER" id="PTHR10655">
    <property type="entry name" value="LYSOPHOSPHOLIPASE-RELATED"/>
    <property type="match status" value="1"/>
</dbReference>
<evidence type="ECO:0000256" key="2">
    <source>
        <dbReference type="ARBA" id="ARBA00022801"/>
    </source>
</evidence>
<dbReference type="GO" id="GO:0016787">
    <property type="term" value="F:hydrolase activity"/>
    <property type="evidence" value="ECO:0007669"/>
    <property type="project" value="UniProtKB-KW"/>
</dbReference>
<keyword evidence="5" id="KW-1185">Reference proteome</keyword>
<proteinExistence type="inferred from homology"/>
<dbReference type="Gene3D" id="3.40.50.1820">
    <property type="entry name" value="alpha/beta hydrolase"/>
    <property type="match status" value="1"/>
</dbReference>
<name>A0A4U0PJ61_9NEIS</name>